<dbReference type="GO" id="GO:0000978">
    <property type="term" value="F:RNA polymerase II cis-regulatory region sequence-specific DNA binding"/>
    <property type="evidence" value="ECO:0007669"/>
    <property type="project" value="TreeGrafter"/>
</dbReference>
<keyword evidence="2 4" id="KW-0371">Homeobox</keyword>
<evidence type="ECO:0000256" key="2">
    <source>
        <dbReference type="ARBA" id="ARBA00023155"/>
    </source>
</evidence>
<reference evidence="8" key="2">
    <citation type="submission" date="2023-05" db="EMBL/GenBank/DDBJ databases">
        <authorList>
            <person name="Kostyuchenko R.P."/>
        </authorList>
    </citation>
    <scope>NUCLEOTIDE SEQUENCE</scope>
</reference>
<dbReference type="PROSITE" id="PS00027">
    <property type="entry name" value="HOMEOBOX_1"/>
    <property type="match status" value="1"/>
</dbReference>
<name>A0AA49K4W4_9ANNE</name>
<dbReference type="PROSITE" id="PS50071">
    <property type="entry name" value="HOMEOBOX_2"/>
    <property type="match status" value="1"/>
</dbReference>
<reference evidence="8" key="1">
    <citation type="journal article" date="2023" name="Genes (Basel)">
        <title>Spatial Colinear but Broken Temporal Expression of Duplicated ParaHox Genes in Asexually Reproducing Annelids, Nais communis and Pristina longiseta.</title>
        <authorList>
            <person name="Kostyuchenko R.P."/>
            <person name="Amosov A.V."/>
        </authorList>
    </citation>
    <scope>NUCLEOTIDE SEQUENCE</scope>
</reference>
<accession>A0AA49K4W4</accession>
<evidence type="ECO:0000256" key="4">
    <source>
        <dbReference type="PROSITE-ProRule" id="PRU00108"/>
    </source>
</evidence>
<dbReference type="AlphaFoldDB" id="A0AA49K4W4"/>
<dbReference type="PRINTS" id="PR00024">
    <property type="entry name" value="HOMEOBOX"/>
</dbReference>
<feature type="DNA-binding region" description="Homeobox" evidence="4">
    <location>
        <begin position="107"/>
        <end position="166"/>
    </location>
</feature>
<comment type="subcellular location">
    <subcellularLocation>
        <location evidence="4 5">Nucleus</location>
    </subcellularLocation>
</comment>
<dbReference type="Pfam" id="PF00046">
    <property type="entry name" value="Homeodomain"/>
    <property type="match status" value="1"/>
</dbReference>
<dbReference type="CDD" id="cd00086">
    <property type="entry name" value="homeodomain"/>
    <property type="match status" value="1"/>
</dbReference>
<dbReference type="GO" id="GO:0005634">
    <property type="term" value="C:nucleus"/>
    <property type="evidence" value="ECO:0007669"/>
    <property type="project" value="UniProtKB-SubCell"/>
</dbReference>
<evidence type="ECO:0000259" key="7">
    <source>
        <dbReference type="PROSITE" id="PS50071"/>
    </source>
</evidence>
<feature type="domain" description="Homeobox" evidence="7">
    <location>
        <begin position="105"/>
        <end position="165"/>
    </location>
</feature>
<dbReference type="PANTHER" id="PTHR45664:SF20">
    <property type="entry name" value="AGAP001560-PA"/>
    <property type="match status" value="1"/>
</dbReference>
<dbReference type="InterPro" id="IPR017970">
    <property type="entry name" value="Homeobox_CS"/>
</dbReference>
<evidence type="ECO:0000313" key="8">
    <source>
        <dbReference type="EMBL" id="WKZ08252.1"/>
    </source>
</evidence>
<dbReference type="Gene3D" id="1.10.10.60">
    <property type="entry name" value="Homeodomain-like"/>
    <property type="match status" value="1"/>
</dbReference>
<dbReference type="InterPro" id="IPR020479">
    <property type="entry name" value="HD_metazoa"/>
</dbReference>
<dbReference type="SUPFAM" id="SSF46689">
    <property type="entry name" value="Homeodomain-like"/>
    <property type="match status" value="1"/>
</dbReference>
<dbReference type="InterPro" id="IPR009057">
    <property type="entry name" value="Homeodomain-like_sf"/>
</dbReference>
<feature type="region of interest" description="Disordered" evidence="6">
    <location>
        <begin position="177"/>
        <end position="196"/>
    </location>
</feature>
<dbReference type="GO" id="GO:0000981">
    <property type="term" value="F:DNA-binding transcription factor activity, RNA polymerase II-specific"/>
    <property type="evidence" value="ECO:0007669"/>
    <property type="project" value="InterPro"/>
</dbReference>
<proteinExistence type="evidence at transcript level"/>
<evidence type="ECO:0000256" key="5">
    <source>
        <dbReference type="RuleBase" id="RU000682"/>
    </source>
</evidence>
<protein>
    <submittedName>
        <fullName evidence="8">Gsx1 protein</fullName>
    </submittedName>
</protein>
<organism evidence="8">
    <name type="scientific">Pristina longiseta</name>
    <dbReference type="NCBI Taxonomy" id="188231"/>
    <lineage>
        <taxon>Eukaryota</taxon>
        <taxon>Metazoa</taxon>
        <taxon>Spiralia</taxon>
        <taxon>Lophotrochozoa</taxon>
        <taxon>Annelida</taxon>
        <taxon>Clitellata</taxon>
        <taxon>Oligochaeta</taxon>
        <taxon>Tubificida</taxon>
        <taxon>Tubificina</taxon>
        <taxon>Naididae</taxon>
        <taxon>Naidinae</taxon>
        <taxon>Pristina</taxon>
    </lineage>
</organism>
<sequence length="230" mass="25740">MPDIRSVADAVVDAKISPNNGVVRSSNSVESRQTHSYYKTLSLTSSPSRLDLLKTTPATAVQLSTAMDDSCHADGNDVAGDDVSDSISPFTNSDVTSGGSRHHHVTRRRMRTAFTSRQLLELERQFNANMYLSRLRRIEIAACLQLSEKQIKIWFQNRRVKYKKEVTGPIKTISGCDGNADAVDATGDQESSDNDISRASCTCQHQHQNQRQQQLQLLRTCTQRNRNRND</sequence>
<evidence type="ECO:0000256" key="6">
    <source>
        <dbReference type="SAM" id="MobiDB-lite"/>
    </source>
</evidence>
<evidence type="ECO:0000256" key="1">
    <source>
        <dbReference type="ARBA" id="ARBA00023125"/>
    </source>
</evidence>
<evidence type="ECO:0000256" key="3">
    <source>
        <dbReference type="ARBA" id="ARBA00023242"/>
    </source>
</evidence>
<keyword evidence="3 4" id="KW-0539">Nucleus</keyword>
<dbReference type="InterPro" id="IPR001356">
    <property type="entry name" value="HD"/>
</dbReference>
<dbReference type="EMBL" id="OR050795">
    <property type="protein sequence ID" value="WKZ08252.1"/>
    <property type="molecule type" value="mRNA"/>
</dbReference>
<dbReference type="SMART" id="SM00389">
    <property type="entry name" value="HOX"/>
    <property type="match status" value="1"/>
</dbReference>
<dbReference type="PANTHER" id="PTHR45664">
    <property type="entry name" value="PROTEIN ZERKNUELLT 1-RELATED"/>
    <property type="match status" value="1"/>
</dbReference>
<keyword evidence="1 4" id="KW-0238">DNA-binding</keyword>